<evidence type="ECO:0000313" key="3">
    <source>
        <dbReference type="EMBL" id="KAK5956158.1"/>
    </source>
</evidence>
<proteinExistence type="inferred from homology"/>
<organism evidence="3 4">
    <name type="scientific">Knufia fluminis</name>
    <dbReference type="NCBI Taxonomy" id="191047"/>
    <lineage>
        <taxon>Eukaryota</taxon>
        <taxon>Fungi</taxon>
        <taxon>Dikarya</taxon>
        <taxon>Ascomycota</taxon>
        <taxon>Pezizomycotina</taxon>
        <taxon>Eurotiomycetes</taxon>
        <taxon>Chaetothyriomycetidae</taxon>
        <taxon>Chaetothyriales</taxon>
        <taxon>Trichomeriaceae</taxon>
        <taxon>Knufia</taxon>
    </lineage>
</organism>
<sequence length="314" mass="35244">MSATVTETVPAAATTTMTGAPAERRDLATQILHADEEAYAKQLAPKGGKEDMWQGGDVYYPNPPKVAVDITVGDLTGREQEFTIKKNGFCLAKQDTKFMKTNEDIKNTDKIKNEYYPEMAAWLKELTGAPIVKVIHHGSRVSTSSYGANSIKKEDIATVTKPGPAVFGAHLDQSSWQGCNVIHKHMPDECESYLHGRCMIVNAWRPIKTVYKHPFGCADASTVPHQDLVVRANRWVNEIRESMGIKPNPTVHKWYYKHAMQPDEVLVFKQWDNQGNVRACPHSAFIDPEYEDSYPRESIEVRAILVWPEGTSEL</sequence>
<evidence type="ECO:0000256" key="1">
    <source>
        <dbReference type="ARBA" id="ARBA00023604"/>
    </source>
</evidence>
<dbReference type="NCBIfam" id="NF041278">
    <property type="entry name" value="CmcJ_NvfI_EfuI"/>
    <property type="match status" value="1"/>
</dbReference>
<accession>A0AAN8F403</accession>
<evidence type="ECO:0000313" key="4">
    <source>
        <dbReference type="Proteomes" id="UP001316803"/>
    </source>
</evidence>
<dbReference type="GO" id="GO:0016491">
    <property type="term" value="F:oxidoreductase activity"/>
    <property type="evidence" value="ECO:0007669"/>
    <property type="project" value="InterPro"/>
</dbReference>
<dbReference type="EMBL" id="JAKLMC020000005">
    <property type="protein sequence ID" value="KAK5956158.1"/>
    <property type="molecule type" value="Genomic_DNA"/>
</dbReference>
<comment type="similarity">
    <text evidence="1">Belongs to the asaB hydroxylase/desaturase family.</text>
</comment>
<feature type="compositionally biased region" description="Low complexity" evidence="2">
    <location>
        <begin position="1"/>
        <end position="21"/>
    </location>
</feature>
<keyword evidence="4" id="KW-1185">Reference proteome</keyword>
<comment type="caution">
    <text evidence="3">The sequence shown here is derived from an EMBL/GenBank/DDBJ whole genome shotgun (WGS) entry which is preliminary data.</text>
</comment>
<protein>
    <submittedName>
        <fullName evidence="3">Uncharacterized protein</fullName>
    </submittedName>
</protein>
<dbReference type="Proteomes" id="UP001316803">
    <property type="component" value="Unassembled WGS sequence"/>
</dbReference>
<dbReference type="InterPro" id="IPR044053">
    <property type="entry name" value="AsaB-like"/>
</dbReference>
<feature type="region of interest" description="Disordered" evidence="2">
    <location>
        <begin position="1"/>
        <end position="22"/>
    </location>
</feature>
<dbReference type="AlphaFoldDB" id="A0AAN8F403"/>
<dbReference type="PANTHER" id="PTHR34598:SF3">
    <property type="entry name" value="OXIDOREDUCTASE AN1597"/>
    <property type="match status" value="1"/>
</dbReference>
<reference evidence="3 4" key="1">
    <citation type="submission" date="2022-12" db="EMBL/GenBank/DDBJ databases">
        <title>Genomic features and morphological characterization of a novel Knufia sp. strain isolated from spacecraft assembly facility.</title>
        <authorList>
            <person name="Teixeira M."/>
            <person name="Chander A.M."/>
            <person name="Stajich J.E."/>
            <person name="Venkateswaran K."/>
        </authorList>
    </citation>
    <scope>NUCLEOTIDE SEQUENCE [LARGE SCALE GENOMIC DNA]</scope>
    <source>
        <strain evidence="3 4">FJI-L2-BK-P2</strain>
    </source>
</reference>
<evidence type="ECO:0000256" key="2">
    <source>
        <dbReference type="SAM" id="MobiDB-lite"/>
    </source>
</evidence>
<dbReference type="PANTHER" id="PTHR34598">
    <property type="entry name" value="BLL6449 PROTEIN"/>
    <property type="match status" value="1"/>
</dbReference>
<name>A0AAN8F403_9EURO</name>
<gene>
    <name evidence="3" type="ORF">OHC33_002731</name>
</gene>